<accession>A0A1E2V635</accession>
<protein>
    <recommendedName>
        <fullName evidence="4">Regulator SirB</fullName>
    </recommendedName>
</protein>
<dbReference type="AlphaFoldDB" id="A0A1E2V635"/>
<organism evidence="2 3">
    <name type="scientific">Terasakiispira papahanaumokuakeensis</name>
    <dbReference type="NCBI Taxonomy" id="197479"/>
    <lineage>
        <taxon>Bacteria</taxon>
        <taxon>Pseudomonadati</taxon>
        <taxon>Pseudomonadota</taxon>
        <taxon>Gammaproteobacteria</taxon>
        <taxon>Oceanospirillales</taxon>
        <taxon>Terasakiispira</taxon>
    </lineage>
</organism>
<dbReference type="PANTHER" id="PTHR39594">
    <property type="entry name" value="PROTEIN YCHQ"/>
    <property type="match status" value="1"/>
</dbReference>
<dbReference type="Pfam" id="PF04247">
    <property type="entry name" value="SirB"/>
    <property type="match status" value="1"/>
</dbReference>
<feature type="transmembrane region" description="Helical" evidence="1">
    <location>
        <begin position="72"/>
        <end position="91"/>
    </location>
</feature>
<dbReference type="InterPro" id="IPR007360">
    <property type="entry name" value="SirB"/>
</dbReference>
<evidence type="ECO:0008006" key="4">
    <source>
        <dbReference type="Google" id="ProtNLM"/>
    </source>
</evidence>
<evidence type="ECO:0000256" key="1">
    <source>
        <dbReference type="SAM" id="Phobius"/>
    </source>
</evidence>
<gene>
    <name evidence="2" type="ORF">BFW38_01265</name>
</gene>
<keyword evidence="3" id="KW-1185">Reference proteome</keyword>
<dbReference type="Proteomes" id="UP000094291">
    <property type="component" value="Unassembled WGS sequence"/>
</dbReference>
<feature type="transmembrane region" description="Helical" evidence="1">
    <location>
        <begin position="97"/>
        <end position="115"/>
    </location>
</feature>
<evidence type="ECO:0000313" key="3">
    <source>
        <dbReference type="Proteomes" id="UP000094291"/>
    </source>
</evidence>
<comment type="caution">
    <text evidence="2">The sequence shown here is derived from an EMBL/GenBank/DDBJ whole genome shotgun (WGS) entry which is preliminary data.</text>
</comment>
<keyword evidence="1" id="KW-0472">Membrane</keyword>
<dbReference type="RefSeq" id="WP_068996758.1">
    <property type="nucleotide sequence ID" value="NZ_MDTQ01000001.1"/>
</dbReference>
<dbReference type="STRING" id="197479.BFW38_01265"/>
<dbReference type="PIRSF" id="PIRSF005610">
    <property type="entry name" value="SirB"/>
    <property type="match status" value="1"/>
</dbReference>
<name>A0A1E2V635_9GAMM</name>
<dbReference type="EMBL" id="MDTQ01000001">
    <property type="protein sequence ID" value="ODC02373.1"/>
    <property type="molecule type" value="Genomic_DNA"/>
</dbReference>
<keyword evidence="1" id="KW-0812">Transmembrane</keyword>
<dbReference type="PANTHER" id="PTHR39594:SF1">
    <property type="entry name" value="PROTEIN YCHQ"/>
    <property type="match status" value="1"/>
</dbReference>
<reference evidence="2 3" key="1">
    <citation type="submission" date="2016-08" db="EMBL/GenBank/DDBJ databases">
        <authorList>
            <person name="Seilhamer J.J."/>
        </authorList>
    </citation>
    <scope>NUCLEOTIDE SEQUENCE [LARGE SCALE GENOMIC DNA]</scope>
    <source>
        <strain evidence="2 3">PH27A</strain>
    </source>
</reference>
<keyword evidence="1" id="KW-1133">Transmembrane helix</keyword>
<feature type="transmembrane region" description="Helical" evidence="1">
    <location>
        <begin position="38"/>
        <end position="60"/>
    </location>
</feature>
<dbReference type="GO" id="GO:0005886">
    <property type="term" value="C:plasma membrane"/>
    <property type="evidence" value="ECO:0007669"/>
    <property type="project" value="TreeGrafter"/>
</dbReference>
<sequence length="122" mass="13619">MSYLLLKNLHLLGVGASVALFLTRGVCAQLNVSWVQAAWARIASHISHTFLLLMALLMCYQLNMWPLYNSAWLTAKLIGLIVYIVLATLAIKRQRGWAFGLGFLCLMYIAGVAFSKSPWVVM</sequence>
<evidence type="ECO:0000313" key="2">
    <source>
        <dbReference type="EMBL" id="ODC02373.1"/>
    </source>
</evidence>
<proteinExistence type="predicted"/>